<proteinExistence type="predicted"/>
<keyword evidence="4" id="KW-1185">Reference proteome</keyword>
<accession>A0ABD0J6I1</accession>
<name>A0ABD0J6I1_9CAEN</name>
<keyword evidence="2" id="KW-0472">Membrane</keyword>
<sequence length="448" mass="48793">MLSYIVFSPGQQGALSRNETCTSTSRTVITSAWYQTPPGCNAQCKPADSSVKPAECKWKDGNCLQIISAENMLKLYDLCNSEESNDECREFHERIVARLECLDGPIIDPCVEVVKEGTLKVNLLHVWKRNENRIHCTCSITSTLQQGATFNITGLNLYNDARNNAHLKVLGNSTPIILPQLVVPSSPISKRGKHLSALFDVRETRTTSVVRQLLTIRSTDVFLVSCRPAPGTATGKPSGPPTPSPSSAGSETTDVTIASTSSVVEQHTTSLPAAPAAGIDRPAEEHTLNQSTWVIIGFVGGAVVVALVVVAVVVYIRVKNRQIYEGPLPRRQREITVYTGLVPEALRDRELTSIRNTAAGTSQLYSEIDERNIPNAIPDHRQEADHTEIIAPLTATHDNQSDDYLHPTATPSGRGRNQSDGPSHSGTKPVDDIETDSDGYLCPFPRRP</sequence>
<evidence type="ECO:0000256" key="1">
    <source>
        <dbReference type="SAM" id="MobiDB-lite"/>
    </source>
</evidence>
<keyword evidence="2" id="KW-0812">Transmembrane</keyword>
<dbReference type="Proteomes" id="UP001519460">
    <property type="component" value="Unassembled WGS sequence"/>
</dbReference>
<evidence type="ECO:0000256" key="2">
    <source>
        <dbReference type="SAM" id="Phobius"/>
    </source>
</evidence>
<dbReference type="AlphaFoldDB" id="A0ABD0J6I1"/>
<feature type="region of interest" description="Disordered" evidence="1">
    <location>
        <begin position="395"/>
        <end position="448"/>
    </location>
</feature>
<comment type="caution">
    <text evidence="3">The sequence shown here is derived from an EMBL/GenBank/DDBJ whole genome shotgun (WGS) entry which is preliminary data.</text>
</comment>
<gene>
    <name evidence="3" type="ORF">BaRGS_00038564</name>
</gene>
<dbReference type="EMBL" id="JACVVK020000627">
    <property type="protein sequence ID" value="KAK7462035.1"/>
    <property type="molecule type" value="Genomic_DNA"/>
</dbReference>
<feature type="region of interest" description="Disordered" evidence="1">
    <location>
        <begin position="230"/>
        <end position="254"/>
    </location>
</feature>
<evidence type="ECO:0000313" key="3">
    <source>
        <dbReference type="EMBL" id="KAK7462035.1"/>
    </source>
</evidence>
<keyword evidence="2" id="KW-1133">Transmembrane helix</keyword>
<reference evidence="3 4" key="1">
    <citation type="journal article" date="2023" name="Sci. Data">
        <title>Genome assembly of the Korean intertidal mud-creeper Batillaria attramentaria.</title>
        <authorList>
            <person name="Patra A.K."/>
            <person name="Ho P.T."/>
            <person name="Jun S."/>
            <person name="Lee S.J."/>
            <person name="Kim Y."/>
            <person name="Won Y.J."/>
        </authorList>
    </citation>
    <scope>NUCLEOTIDE SEQUENCE [LARGE SCALE GENOMIC DNA]</scope>
    <source>
        <strain evidence="3">Wonlab-2016</strain>
    </source>
</reference>
<evidence type="ECO:0000313" key="4">
    <source>
        <dbReference type="Proteomes" id="UP001519460"/>
    </source>
</evidence>
<organism evidence="3 4">
    <name type="scientific">Batillaria attramentaria</name>
    <dbReference type="NCBI Taxonomy" id="370345"/>
    <lineage>
        <taxon>Eukaryota</taxon>
        <taxon>Metazoa</taxon>
        <taxon>Spiralia</taxon>
        <taxon>Lophotrochozoa</taxon>
        <taxon>Mollusca</taxon>
        <taxon>Gastropoda</taxon>
        <taxon>Caenogastropoda</taxon>
        <taxon>Sorbeoconcha</taxon>
        <taxon>Cerithioidea</taxon>
        <taxon>Batillariidae</taxon>
        <taxon>Batillaria</taxon>
    </lineage>
</organism>
<protein>
    <submittedName>
        <fullName evidence="3">Uncharacterized protein</fullName>
    </submittedName>
</protein>
<feature type="transmembrane region" description="Helical" evidence="2">
    <location>
        <begin position="293"/>
        <end position="316"/>
    </location>
</feature>
<feature type="compositionally biased region" description="Polar residues" evidence="1">
    <location>
        <begin position="409"/>
        <end position="426"/>
    </location>
</feature>